<evidence type="ECO:0000259" key="7">
    <source>
        <dbReference type="Pfam" id="PF04542"/>
    </source>
</evidence>
<dbReference type="Proteomes" id="UP000460135">
    <property type="component" value="Unassembled WGS sequence"/>
</dbReference>
<dbReference type="RefSeq" id="WP_004299237.1">
    <property type="nucleotide sequence ID" value="NZ_BAABYJ010000001.1"/>
</dbReference>
<dbReference type="InterPro" id="IPR013325">
    <property type="entry name" value="RNA_pol_sigma_r2"/>
</dbReference>
<reference evidence="9 15" key="3">
    <citation type="journal article" date="2019" name="Nat. Med.">
        <title>A library of human gut bacterial isolates paired with longitudinal multiomics data enables mechanistic microbiome research.</title>
        <authorList>
            <person name="Poyet M."/>
            <person name="Groussin M."/>
            <person name="Gibbons S.M."/>
            <person name="Avila-Pacheco J."/>
            <person name="Jiang X."/>
            <person name="Kearney S.M."/>
            <person name="Perrotta A.R."/>
            <person name="Berdy B."/>
            <person name="Zhao S."/>
            <person name="Lieberman T.D."/>
            <person name="Swanson P.K."/>
            <person name="Smith M."/>
            <person name="Roesemann S."/>
            <person name="Alexander J.E."/>
            <person name="Rich S.A."/>
            <person name="Livny J."/>
            <person name="Vlamakis H."/>
            <person name="Clish C."/>
            <person name="Bullock K."/>
            <person name="Deik A."/>
            <person name="Scott J."/>
            <person name="Pierce K.A."/>
            <person name="Xavier R.J."/>
            <person name="Alm E.J."/>
        </authorList>
    </citation>
    <scope>NUCLEOTIDE SEQUENCE [LARGE SCALE GENOMIC DNA]</scope>
    <source>
        <strain evidence="9 15">BIOML-A183</strain>
    </source>
</reference>
<feature type="domain" description="RNA polymerase sigma-70 region 2" evidence="7">
    <location>
        <begin position="27"/>
        <end position="92"/>
    </location>
</feature>
<dbReference type="InterPro" id="IPR007627">
    <property type="entry name" value="RNA_pol_sigma70_r2"/>
</dbReference>
<dbReference type="Gene3D" id="1.10.1740.10">
    <property type="match status" value="1"/>
</dbReference>
<dbReference type="AlphaFoldDB" id="A0A1G6G9B1"/>
<feature type="domain" description="RNA polymerase sigma factor 70 region 4 type 2" evidence="8">
    <location>
        <begin position="133"/>
        <end position="177"/>
    </location>
</feature>
<keyword evidence="2 6" id="KW-0805">Transcription regulation</keyword>
<dbReference type="PANTHER" id="PTHR43133">
    <property type="entry name" value="RNA POLYMERASE ECF-TYPE SIGMA FACTO"/>
    <property type="match status" value="1"/>
</dbReference>
<evidence type="ECO:0000256" key="5">
    <source>
        <dbReference type="ARBA" id="ARBA00023163"/>
    </source>
</evidence>
<gene>
    <name evidence="11" type="ORF">DWX70_04470</name>
    <name evidence="9" type="ORF">F3F51_07745</name>
    <name evidence="10" type="ORF">PO240_09290</name>
    <name evidence="12" type="ORF">SAMN05192581_103914</name>
</gene>
<dbReference type="InterPro" id="IPR039425">
    <property type="entry name" value="RNA_pol_sigma-70-like"/>
</dbReference>
<keyword evidence="3 6" id="KW-0731">Sigma factor</keyword>
<dbReference type="Pfam" id="PF04542">
    <property type="entry name" value="Sigma70_r2"/>
    <property type="match status" value="1"/>
</dbReference>
<evidence type="ECO:0000313" key="14">
    <source>
        <dbReference type="Proteomes" id="UP000266492"/>
    </source>
</evidence>
<proteinExistence type="inferred from homology"/>
<dbReference type="GO" id="GO:0006352">
    <property type="term" value="P:DNA-templated transcription initiation"/>
    <property type="evidence" value="ECO:0007669"/>
    <property type="project" value="InterPro"/>
</dbReference>
<dbReference type="GO" id="GO:0003677">
    <property type="term" value="F:DNA binding"/>
    <property type="evidence" value="ECO:0007669"/>
    <property type="project" value="UniProtKB-KW"/>
</dbReference>
<dbReference type="Gene3D" id="1.10.10.10">
    <property type="entry name" value="Winged helix-like DNA-binding domain superfamily/Winged helix DNA-binding domain"/>
    <property type="match status" value="1"/>
</dbReference>
<dbReference type="GO" id="GO:0016987">
    <property type="term" value="F:sigma factor activity"/>
    <property type="evidence" value="ECO:0007669"/>
    <property type="project" value="UniProtKB-KW"/>
</dbReference>
<evidence type="ECO:0000256" key="3">
    <source>
        <dbReference type="ARBA" id="ARBA00023082"/>
    </source>
</evidence>
<keyword evidence="5 6" id="KW-0804">Transcription</keyword>
<dbReference type="InterPro" id="IPR013324">
    <property type="entry name" value="RNA_pol_sigma_r3/r4-like"/>
</dbReference>
<dbReference type="GeneID" id="29452317"/>
<evidence type="ECO:0000313" key="12">
    <source>
        <dbReference type="EMBL" id="SDB78355.1"/>
    </source>
</evidence>
<dbReference type="Proteomes" id="UP001214017">
    <property type="component" value="Unassembled WGS sequence"/>
</dbReference>
<dbReference type="KEGG" id="boa:Bovatus_02283"/>
<comment type="similarity">
    <text evidence="1 6">Belongs to the sigma-70 factor family. ECF subfamily.</text>
</comment>
<reference evidence="10" key="4">
    <citation type="submission" date="2022-10" db="EMBL/GenBank/DDBJ databases">
        <title>Human gut microbiome strain richness.</title>
        <authorList>
            <person name="Chen-Liaw A."/>
        </authorList>
    </citation>
    <scope>NUCLEOTIDE SEQUENCE</scope>
    <source>
        <strain evidence="10">F7_m1001271B151109d0_201107</strain>
    </source>
</reference>
<dbReference type="InterPro" id="IPR000838">
    <property type="entry name" value="RNA_pol_sigma70_ECF_CS"/>
</dbReference>
<reference evidence="11 14" key="2">
    <citation type="submission" date="2018-08" db="EMBL/GenBank/DDBJ databases">
        <title>A genome reference for cultivated species of the human gut microbiota.</title>
        <authorList>
            <person name="Zou Y."/>
            <person name="Xue W."/>
            <person name="Luo G."/>
        </authorList>
    </citation>
    <scope>NUCLEOTIDE SEQUENCE [LARGE SCALE GENOMIC DNA]</scope>
    <source>
        <strain evidence="11 14">AF20-9LB</strain>
    </source>
</reference>
<dbReference type="EMBL" id="VWLX01000005">
    <property type="protein sequence ID" value="KAA3806494.1"/>
    <property type="molecule type" value="Genomic_DNA"/>
</dbReference>
<dbReference type="InterPro" id="IPR013249">
    <property type="entry name" value="RNA_pol_sigma70_r4_t2"/>
</dbReference>
<dbReference type="Pfam" id="PF08281">
    <property type="entry name" value="Sigma70_r4_2"/>
    <property type="match status" value="1"/>
</dbReference>
<organism evidence="12 13">
    <name type="scientific">Bacteroides ovatus</name>
    <dbReference type="NCBI Taxonomy" id="28116"/>
    <lineage>
        <taxon>Bacteria</taxon>
        <taxon>Pseudomonadati</taxon>
        <taxon>Bacteroidota</taxon>
        <taxon>Bacteroidia</taxon>
        <taxon>Bacteroidales</taxon>
        <taxon>Bacteroidaceae</taxon>
        <taxon>Bacteroides</taxon>
    </lineage>
</organism>
<evidence type="ECO:0000313" key="13">
    <source>
        <dbReference type="Proteomes" id="UP000183670"/>
    </source>
</evidence>
<evidence type="ECO:0000256" key="2">
    <source>
        <dbReference type="ARBA" id="ARBA00023015"/>
    </source>
</evidence>
<evidence type="ECO:0000313" key="11">
    <source>
        <dbReference type="EMBL" id="RGS86282.1"/>
    </source>
</evidence>
<accession>A0A1G6G9B1</accession>
<evidence type="ECO:0000313" key="15">
    <source>
        <dbReference type="Proteomes" id="UP000460135"/>
    </source>
</evidence>
<protein>
    <recommendedName>
        <fullName evidence="6">RNA polymerase sigma factor</fullName>
    </recommendedName>
</protein>
<dbReference type="Proteomes" id="UP000183670">
    <property type="component" value="Unassembled WGS sequence"/>
</dbReference>
<dbReference type="InterPro" id="IPR036388">
    <property type="entry name" value="WH-like_DNA-bd_sf"/>
</dbReference>
<name>A0A1G6G9B1_BACOV</name>
<dbReference type="EMBL" id="JAQNWR010000005">
    <property type="protein sequence ID" value="MDC2408062.1"/>
    <property type="molecule type" value="Genomic_DNA"/>
</dbReference>
<evidence type="ECO:0000313" key="9">
    <source>
        <dbReference type="EMBL" id="KAA3806494.1"/>
    </source>
</evidence>
<keyword evidence="4 6" id="KW-0238">DNA-binding</keyword>
<evidence type="ECO:0000259" key="8">
    <source>
        <dbReference type="Pfam" id="PF08281"/>
    </source>
</evidence>
<evidence type="ECO:0000256" key="1">
    <source>
        <dbReference type="ARBA" id="ARBA00010641"/>
    </source>
</evidence>
<evidence type="ECO:0000313" key="10">
    <source>
        <dbReference type="EMBL" id="MDC2408062.1"/>
    </source>
</evidence>
<evidence type="ECO:0000256" key="6">
    <source>
        <dbReference type="RuleBase" id="RU000716"/>
    </source>
</evidence>
<evidence type="ECO:0000256" key="4">
    <source>
        <dbReference type="ARBA" id="ARBA00023125"/>
    </source>
</evidence>
<dbReference type="SUPFAM" id="SSF88946">
    <property type="entry name" value="Sigma2 domain of RNA polymerase sigma factors"/>
    <property type="match status" value="1"/>
</dbReference>
<dbReference type="Proteomes" id="UP000266492">
    <property type="component" value="Unassembled WGS sequence"/>
</dbReference>
<sequence length="196" mass="23408">MHCETIEKQRKILLSVRNGSEKAYQELYEQWVSRLYGFVFQYLKSKDATDDVVQETFLRIWSNRANLNPDVSFKSYLFTIAYHFLLKEMRRQLNNPLMEDYVEYLNRSSTETAEAESLMCYDQFVNALEKGKQHLSPRQRIIFEMNKEYGMSISEISEKLSITNQVVRNQLCMALKILRVELRQYYPLLLLFLKDI</sequence>
<dbReference type="SUPFAM" id="SSF88659">
    <property type="entry name" value="Sigma3 and sigma4 domains of RNA polymerase sigma factors"/>
    <property type="match status" value="1"/>
</dbReference>
<dbReference type="PANTHER" id="PTHR43133:SF46">
    <property type="entry name" value="RNA POLYMERASE SIGMA-70 FACTOR ECF SUBFAMILY"/>
    <property type="match status" value="1"/>
</dbReference>
<dbReference type="PROSITE" id="PS01063">
    <property type="entry name" value="SIGMA70_ECF"/>
    <property type="match status" value="1"/>
</dbReference>
<dbReference type="EMBL" id="FMYE01000039">
    <property type="protein sequence ID" value="SDB78355.1"/>
    <property type="molecule type" value="Genomic_DNA"/>
</dbReference>
<dbReference type="NCBIfam" id="TIGR02937">
    <property type="entry name" value="sigma70-ECF"/>
    <property type="match status" value="1"/>
</dbReference>
<dbReference type="InterPro" id="IPR014284">
    <property type="entry name" value="RNA_pol_sigma-70_dom"/>
</dbReference>
<dbReference type="EMBL" id="QRVZ01000003">
    <property type="protein sequence ID" value="RGS86282.1"/>
    <property type="molecule type" value="Genomic_DNA"/>
</dbReference>
<reference evidence="12 13" key="1">
    <citation type="submission" date="2016-10" db="EMBL/GenBank/DDBJ databases">
        <authorList>
            <person name="de Groot N.N."/>
        </authorList>
    </citation>
    <scope>NUCLEOTIDE SEQUENCE [LARGE SCALE GENOMIC DNA]</scope>
    <source>
        <strain evidence="12 13">NLAE-zl-C500</strain>
    </source>
</reference>